<dbReference type="KEGG" id="tng:GSTEN00006870G001"/>
<accession>Q4T5D0</accession>
<dbReference type="PANTHER" id="PTHR23167">
    <property type="entry name" value="CALPONIN HOMOLOGY DOMAIN-CONTAINING PROTEIN DDB_G0272472-RELATED"/>
    <property type="match status" value="1"/>
</dbReference>
<reference evidence="2" key="1">
    <citation type="journal article" date="2004" name="Nature">
        <title>Genome duplication in the teleost fish Tetraodon nigroviridis reveals the early vertebrate proto-karyotype.</title>
        <authorList>
            <person name="Jaillon O."/>
            <person name="Aury J.-M."/>
            <person name="Brunet F."/>
            <person name="Petit J.-L."/>
            <person name="Stange-Thomann N."/>
            <person name="Mauceli E."/>
            <person name="Bouneau L."/>
            <person name="Fischer C."/>
            <person name="Ozouf-Costaz C."/>
            <person name="Bernot A."/>
            <person name="Nicaud S."/>
            <person name="Jaffe D."/>
            <person name="Fisher S."/>
            <person name="Lutfalla G."/>
            <person name="Dossat C."/>
            <person name="Segurens B."/>
            <person name="Dasilva C."/>
            <person name="Salanoubat M."/>
            <person name="Levy M."/>
            <person name="Boudet N."/>
            <person name="Castellano S."/>
            <person name="Anthouard V."/>
            <person name="Jubin C."/>
            <person name="Castelli V."/>
            <person name="Katinka M."/>
            <person name="Vacherie B."/>
            <person name="Biemont C."/>
            <person name="Skalli Z."/>
            <person name="Cattolico L."/>
            <person name="Poulain J."/>
            <person name="De Berardinis V."/>
            <person name="Cruaud C."/>
            <person name="Duprat S."/>
            <person name="Brottier P."/>
            <person name="Coutanceau J.-P."/>
            <person name="Gouzy J."/>
            <person name="Parra G."/>
            <person name="Lardier G."/>
            <person name="Chapple C."/>
            <person name="McKernan K.J."/>
            <person name="McEwan P."/>
            <person name="Bosak S."/>
            <person name="Kellis M."/>
            <person name="Volff J.-N."/>
            <person name="Guigo R."/>
            <person name="Zody M.C."/>
            <person name="Mesirov J."/>
            <person name="Lindblad-Toh K."/>
            <person name="Birren B."/>
            <person name="Nusbaum C."/>
            <person name="Kahn D."/>
            <person name="Robinson-Rechavi M."/>
            <person name="Laudet V."/>
            <person name="Schachter V."/>
            <person name="Quetier F."/>
            <person name="Saurin W."/>
            <person name="Scarpelli C."/>
            <person name="Wincker P."/>
            <person name="Lander E.S."/>
            <person name="Weissenbach J."/>
            <person name="Roest Crollius H."/>
        </authorList>
    </citation>
    <scope>NUCLEOTIDE SEQUENCE [LARGE SCALE GENOMIC DNA]</scope>
</reference>
<proteinExistence type="predicted"/>
<dbReference type="InterPro" id="IPR050540">
    <property type="entry name" value="F-actin_Monoox_Mical"/>
</dbReference>
<dbReference type="EMBL" id="CAAE01009324">
    <property type="protein sequence ID" value="CAF91902.1"/>
    <property type="molecule type" value="Genomic_DNA"/>
</dbReference>
<feature type="domain" description="BMERB" evidence="1">
    <location>
        <begin position="15"/>
        <end position="163"/>
    </location>
</feature>
<dbReference type="PROSITE" id="PS51848">
    <property type="entry name" value="BMERB"/>
    <property type="match status" value="1"/>
</dbReference>
<dbReference type="OrthoDB" id="8062037at2759"/>
<gene>
    <name evidence="2" type="ORF">GSTENG00006870001</name>
</gene>
<name>Q4T5D0_TETNG</name>
<sequence>PRGAPAPGHGFPLIKRKVQTDHNMCPESLQGEVADLDKRLEAMEWHGVELERHLRDCVDEEEEEEMLMEWFTLNHERHVLVRRDMELGYLTMQQKLEERQADVEYELRRLFIKQENEWTEDERGEERQLMDELLSLIDQRNQIICSLDQDVQRERKEDKLLKATLNSKGEETNGIRSFTGEELQKEGLKELRRSKGKLNPSKVFKLLHHRAAASVRQQPDK</sequence>
<dbReference type="PANTHER" id="PTHR23167:SF89">
    <property type="entry name" value="MICAL-LIKE PROTEIN 1"/>
    <property type="match status" value="1"/>
</dbReference>
<organism evidence="2">
    <name type="scientific">Tetraodon nigroviridis</name>
    <name type="common">Spotted green pufferfish</name>
    <name type="synonym">Chelonodon nigroviridis</name>
    <dbReference type="NCBI Taxonomy" id="99883"/>
    <lineage>
        <taxon>Eukaryota</taxon>
        <taxon>Metazoa</taxon>
        <taxon>Chordata</taxon>
        <taxon>Craniata</taxon>
        <taxon>Vertebrata</taxon>
        <taxon>Euteleostomi</taxon>
        <taxon>Actinopterygii</taxon>
        <taxon>Neopterygii</taxon>
        <taxon>Teleostei</taxon>
        <taxon>Neoteleostei</taxon>
        <taxon>Acanthomorphata</taxon>
        <taxon>Eupercaria</taxon>
        <taxon>Tetraodontiformes</taxon>
        <taxon>Tetradontoidea</taxon>
        <taxon>Tetraodontidae</taxon>
        <taxon>Tetraodon</taxon>
    </lineage>
</organism>
<dbReference type="InterPro" id="IPR022735">
    <property type="entry name" value="bMERB_dom"/>
</dbReference>
<evidence type="ECO:0000259" key="1">
    <source>
        <dbReference type="PROSITE" id="PS51848"/>
    </source>
</evidence>
<feature type="non-terminal residue" evidence="2">
    <location>
        <position position="221"/>
    </location>
</feature>
<evidence type="ECO:0000313" key="2">
    <source>
        <dbReference type="EMBL" id="CAF91902.1"/>
    </source>
</evidence>
<feature type="non-terminal residue" evidence="2">
    <location>
        <position position="1"/>
    </location>
</feature>
<protein>
    <submittedName>
        <fullName evidence="2">Chromosome undetermined SCAF9324, whole genome shotgun sequence</fullName>
    </submittedName>
</protein>
<dbReference type="Pfam" id="PF12130">
    <property type="entry name" value="bMERB_dom"/>
    <property type="match status" value="1"/>
</dbReference>
<reference evidence="2" key="2">
    <citation type="submission" date="2004-02" db="EMBL/GenBank/DDBJ databases">
        <authorList>
            <consortium name="Genoscope"/>
            <consortium name="Whitehead Institute Centre for Genome Research"/>
        </authorList>
    </citation>
    <scope>NUCLEOTIDE SEQUENCE</scope>
</reference>
<dbReference type="SMART" id="SM01203">
    <property type="entry name" value="DUF3585"/>
    <property type="match status" value="1"/>
</dbReference>
<dbReference type="AlphaFoldDB" id="Q4T5D0"/>